<reference evidence="2" key="1">
    <citation type="journal article" date="2015" name="Nature">
        <title>Complex archaea that bridge the gap between prokaryotes and eukaryotes.</title>
        <authorList>
            <person name="Spang A."/>
            <person name="Saw J.H."/>
            <person name="Jorgensen S.L."/>
            <person name="Zaremba-Niedzwiedzka K."/>
            <person name="Martijn J."/>
            <person name="Lind A.E."/>
            <person name="van Eijk R."/>
            <person name="Schleper C."/>
            <person name="Guy L."/>
            <person name="Ettema T.J."/>
        </authorList>
    </citation>
    <scope>NUCLEOTIDE SEQUENCE</scope>
</reference>
<dbReference type="EMBL" id="LAZR01015116">
    <property type="protein sequence ID" value="KKM14576.1"/>
    <property type="molecule type" value="Genomic_DNA"/>
</dbReference>
<proteinExistence type="predicted"/>
<feature type="non-terminal residue" evidence="2">
    <location>
        <position position="1"/>
    </location>
</feature>
<dbReference type="AlphaFoldDB" id="A0A0F9HGL8"/>
<comment type="caution">
    <text evidence="2">The sequence shown here is derived from an EMBL/GenBank/DDBJ whole genome shotgun (WGS) entry which is preliminary data.</text>
</comment>
<sequence length="86" mass="9390">AKRTGSVPQTDALFKRALGSLYSDKQTTIARKRVRSEKDKFDKLRTQPPTKRKGKGLSSRDAQVQAVKAIASDRGIALDGGAEVDF</sequence>
<gene>
    <name evidence="2" type="ORF">LCGC14_1704780</name>
</gene>
<protein>
    <submittedName>
        <fullName evidence="2">Uncharacterized protein</fullName>
    </submittedName>
</protein>
<feature type="region of interest" description="Disordered" evidence="1">
    <location>
        <begin position="33"/>
        <end position="61"/>
    </location>
</feature>
<accession>A0A0F9HGL8</accession>
<organism evidence="2">
    <name type="scientific">marine sediment metagenome</name>
    <dbReference type="NCBI Taxonomy" id="412755"/>
    <lineage>
        <taxon>unclassified sequences</taxon>
        <taxon>metagenomes</taxon>
        <taxon>ecological metagenomes</taxon>
    </lineage>
</organism>
<evidence type="ECO:0000313" key="2">
    <source>
        <dbReference type="EMBL" id="KKM14576.1"/>
    </source>
</evidence>
<feature type="compositionally biased region" description="Basic and acidic residues" evidence="1">
    <location>
        <begin position="36"/>
        <end position="45"/>
    </location>
</feature>
<evidence type="ECO:0000256" key="1">
    <source>
        <dbReference type="SAM" id="MobiDB-lite"/>
    </source>
</evidence>
<name>A0A0F9HGL8_9ZZZZ</name>